<feature type="compositionally biased region" description="Basic and acidic residues" evidence="1">
    <location>
        <begin position="81"/>
        <end position="95"/>
    </location>
</feature>
<feature type="region of interest" description="Disordered" evidence="1">
    <location>
        <begin position="81"/>
        <end position="171"/>
    </location>
</feature>
<evidence type="ECO:0000313" key="2">
    <source>
        <dbReference type="EMBL" id="CCQ19201.1"/>
    </source>
</evidence>
<protein>
    <submittedName>
        <fullName evidence="2">Uncharacterized protein</fullName>
    </submittedName>
</protein>
<feature type="compositionally biased region" description="Basic and acidic residues" evidence="1">
    <location>
        <begin position="112"/>
        <end position="121"/>
    </location>
</feature>
<organism evidence="2">
    <name type="scientific">Cotesia sesamiae Kitale bracovirus</name>
    <dbReference type="NCBI Taxonomy" id="452648"/>
    <lineage>
        <taxon>Viruses</taxon>
        <taxon>Viruses incertae sedis</taxon>
        <taxon>Polydnaviriformidae</taxon>
        <taxon>Bracoviriform</taxon>
        <taxon>Cotesia sesamiae bracovirus</taxon>
    </lineage>
</organism>
<dbReference type="PROSITE" id="PS51257">
    <property type="entry name" value="PROKAR_LIPOPROTEIN"/>
    <property type="match status" value="1"/>
</dbReference>
<proteinExistence type="predicted"/>
<feature type="compositionally biased region" description="Polar residues" evidence="1">
    <location>
        <begin position="159"/>
        <end position="171"/>
    </location>
</feature>
<name>S0DH18_9VIRU</name>
<gene>
    <name evidence="2" type="primary">bv15</name>
    <name evidence="2" type="ORF">CSKBV_2.4</name>
</gene>
<feature type="compositionally biased region" description="Polar residues" evidence="1">
    <location>
        <begin position="131"/>
        <end position="149"/>
    </location>
</feature>
<evidence type="ECO:0000256" key="1">
    <source>
        <dbReference type="SAM" id="MobiDB-lite"/>
    </source>
</evidence>
<accession>S0DH18</accession>
<dbReference type="EMBL" id="HF562907">
    <property type="protein sequence ID" value="CCQ19201.1"/>
    <property type="molecule type" value="Genomic_DNA"/>
</dbReference>
<reference evidence="2" key="1">
    <citation type="journal article" date="2013" name="PLoS ONE">
        <title>Adaptive selection on bracovirus genomes drives the specialization of cotesia parasitoid wasps.</title>
        <authorList>
            <person name="Jancek S."/>
            <person name="Bezier A."/>
            <person name="Gayral P."/>
            <person name="Paillusson C."/>
            <person name="Kaiser L."/>
            <person name="Dupas S."/>
            <person name="Le Ru B.P."/>
            <person name="Barbe V."/>
            <person name="Periquet G."/>
            <person name="Drezen J.-M."/>
            <person name="Herniou E.A."/>
        </authorList>
    </citation>
    <scope>NUCLEOTIDE SEQUENCE</scope>
    <source>
        <strain evidence="2">Kitale</strain>
    </source>
</reference>
<sequence length="171" mass="19720">MSPSKATVVILFALFGTSCIEAWQYRDIDIGGLLTIDDLLDILNANPSMPEAITIQKNNVYNVPPSDKNVYGSIVVHKEREYSSNDLSKPFRERTTSVLEPGGPNGMKTYYRRSEYSRDTNEAEAAPLQQRYGTPEQQRYQEPYSNYQAADQRPFRYEPTQQRYPNYYPNQ</sequence>